<proteinExistence type="predicted"/>
<feature type="transmembrane region" description="Helical" evidence="6">
    <location>
        <begin position="273"/>
        <end position="291"/>
    </location>
</feature>
<evidence type="ECO:0000256" key="2">
    <source>
        <dbReference type="ARBA" id="ARBA00022475"/>
    </source>
</evidence>
<dbReference type="Gene3D" id="1.20.1250.20">
    <property type="entry name" value="MFS general substrate transporter like domains"/>
    <property type="match status" value="2"/>
</dbReference>
<keyword evidence="4 6" id="KW-1133">Transmembrane helix</keyword>
<evidence type="ECO:0000313" key="8">
    <source>
        <dbReference type="EMBL" id="SEO47736.1"/>
    </source>
</evidence>
<dbReference type="InterPro" id="IPR036259">
    <property type="entry name" value="MFS_trans_sf"/>
</dbReference>
<keyword evidence="5 6" id="KW-0472">Membrane</keyword>
<dbReference type="InterPro" id="IPR011701">
    <property type="entry name" value="MFS"/>
</dbReference>
<evidence type="ECO:0000256" key="6">
    <source>
        <dbReference type="SAM" id="Phobius"/>
    </source>
</evidence>
<name>A0A1H8Q0Z6_9GAMM</name>
<feature type="transmembrane region" description="Helical" evidence="6">
    <location>
        <begin position="297"/>
        <end position="320"/>
    </location>
</feature>
<feature type="transmembrane region" description="Helical" evidence="6">
    <location>
        <begin position="138"/>
        <end position="158"/>
    </location>
</feature>
<keyword evidence="9" id="KW-1185">Reference proteome</keyword>
<feature type="transmembrane region" description="Helical" evidence="6">
    <location>
        <begin position="360"/>
        <end position="378"/>
    </location>
</feature>
<feature type="transmembrane region" description="Helical" evidence="6">
    <location>
        <begin position="332"/>
        <end position="354"/>
    </location>
</feature>
<dbReference type="PANTHER" id="PTHR43124">
    <property type="entry name" value="PURINE EFFLUX PUMP PBUE"/>
    <property type="match status" value="1"/>
</dbReference>
<evidence type="ECO:0000256" key="5">
    <source>
        <dbReference type="ARBA" id="ARBA00023136"/>
    </source>
</evidence>
<feature type="transmembrane region" description="Helical" evidence="6">
    <location>
        <begin position="50"/>
        <end position="70"/>
    </location>
</feature>
<evidence type="ECO:0000313" key="9">
    <source>
        <dbReference type="Proteomes" id="UP000199657"/>
    </source>
</evidence>
<evidence type="ECO:0000256" key="1">
    <source>
        <dbReference type="ARBA" id="ARBA00004651"/>
    </source>
</evidence>
<sequence length="401" mass="40801">MNRAAVTPWHLVPAGLAIVAATYGLARYTYGLFLPDIRSDLGLSLDVLGLIGSLSYAGYLVATLAGSVIAGSLGPRLPVVLGGLAATAGMALIAASRGPWLLAAGVFLAGTSPGLAYPPLSDAVARLIAAPQQARTYALINAGTSVGVIVAGPVALLVADDWRLAWLAFAGFAAVATAWNAPLMPRGPYPGVHGGPQPLALPWLINRRSLPLFAAATLFGLATAVYWTFAVDLVTHHGGLPDAGTRAFWVLMGAAGLLGGAAGDLVRRYGLRGTFTAAVLACAGAILLLAVCPHTPAPVLLSGTLFGATFILVTGLFGIWSVHTFPERPSAGFGATFFLISAGQLVAPTVAGLLGARLGLASAFLLAATLSVVCVPLAPRQAIHTMLPATDTNPTTAGERH</sequence>
<evidence type="ECO:0000259" key="7">
    <source>
        <dbReference type="PROSITE" id="PS50850"/>
    </source>
</evidence>
<dbReference type="GO" id="GO:0022857">
    <property type="term" value="F:transmembrane transporter activity"/>
    <property type="evidence" value="ECO:0007669"/>
    <property type="project" value="InterPro"/>
</dbReference>
<feature type="domain" description="Major facilitator superfamily (MFS) profile" evidence="7">
    <location>
        <begin position="10"/>
        <end position="386"/>
    </location>
</feature>
<dbReference type="Proteomes" id="UP000199657">
    <property type="component" value="Unassembled WGS sequence"/>
</dbReference>
<comment type="subcellular location">
    <subcellularLocation>
        <location evidence="1">Cell membrane</location>
        <topology evidence="1">Multi-pass membrane protein</topology>
    </subcellularLocation>
</comment>
<dbReference type="PANTHER" id="PTHR43124:SF3">
    <property type="entry name" value="CHLORAMPHENICOL EFFLUX PUMP RV0191"/>
    <property type="match status" value="1"/>
</dbReference>
<keyword evidence="2" id="KW-1003">Cell membrane</keyword>
<reference evidence="8 9" key="1">
    <citation type="submission" date="2016-10" db="EMBL/GenBank/DDBJ databases">
        <authorList>
            <person name="de Groot N.N."/>
        </authorList>
    </citation>
    <scope>NUCLEOTIDE SEQUENCE [LARGE SCALE GENOMIC DNA]</scope>
    <source>
        <strain evidence="8 9">CGMCC 1.6291</strain>
    </source>
</reference>
<accession>A0A1H8Q0Z6</accession>
<dbReference type="STRING" id="406100.SAMN04488052_101274"/>
<feature type="transmembrane region" description="Helical" evidence="6">
    <location>
        <begin position="210"/>
        <end position="227"/>
    </location>
</feature>
<dbReference type="GO" id="GO:0005886">
    <property type="term" value="C:plasma membrane"/>
    <property type="evidence" value="ECO:0007669"/>
    <property type="project" value="UniProtKB-SubCell"/>
</dbReference>
<evidence type="ECO:0000256" key="3">
    <source>
        <dbReference type="ARBA" id="ARBA00022692"/>
    </source>
</evidence>
<feature type="transmembrane region" description="Helical" evidence="6">
    <location>
        <begin position="247"/>
        <end position="266"/>
    </location>
</feature>
<organism evidence="8 9">
    <name type="scientific">Aquisalimonas asiatica</name>
    <dbReference type="NCBI Taxonomy" id="406100"/>
    <lineage>
        <taxon>Bacteria</taxon>
        <taxon>Pseudomonadati</taxon>
        <taxon>Pseudomonadota</taxon>
        <taxon>Gammaproteobacteria</taxon>
        <taxon>Chromatiales</taxon>
        <taxon>Ectothiorhodospiraceae</taxon>
        <taxon>Aquisalimonas</taxon>
    </lineage>
</organism>
<evidence type="ECO:0000256" key="4">
    <source>
        <dbReference type="ARBA" id="ARBA00022989"/>
    </source>
</evidence>
<dbReference type="Pfam" id="PF07690">
    <property type="entry name" value="MFS_1"/>
    <property type="match status" value="1"/>
</dbReference>
<gene>
    <name evidence="8" type="ORF">SAMN04488052_101274</name>
</gene>
<keyword evidence="3 6" id="KW-0812">Transmembrane</keyword>
<protein>
    <submittedName>
        <fullName evidence="8">Predicted arabinose efflux permease, MFS family</fullName>
    </submittedName>
</protein>
<dbReference type="InterPro" id="IPR020846">
    <property type="entry name" value="MFS_dom"/>
</dbReference>
<feature type="transmembrane region" description="Helical" evidence="6">
    <location>
        <begin position="100"/>
        <end position="117"/>
    </location>
</feature>
<dbReference type="EMBL" id="FOEG01000001">
    <property type="protein sequence ID" value="SEO47736.1"/>
    <property type="molecule type" value="Genomic_DNA"/>
</dbReference>
<dbReference type="InterPro" id="IPR050189">
    <property type="entry name" value="MFS_Efflux_Transporters"/>
</dbReference>
<dbReference type="PROSITE" id="PS50850">
    <property type="entry name" value="MFS"/>
    <property type="match status" value="1"/>
</dbReference>
<feature type="transmembrane region" description="Helical" evidence="6">
    <location>
        <begin position="77"/>
        <end position="94"/>
    </location>
</feature>
<feature type="transmembrane region" description="Helical" evidence="6">
    <location>
        <begin position="164"/>
        <end position="181"/>
    </location>
</feature>
<dbReference type="SUPFAM" id="SSF103473">
    <property type="entry name" value="MFS general substrate transporter"/>
    <property type="match status" value="1"/>
</dbReference>
<dbReference type="AlphaFoldDB" id="A0A1H8Q0Z6"/>